<evidence type="ECO:0000313" key="2">
    <source>
        <dbReference type="EMBL" id="KKO72655.1"/>
    </source>
</evidence>
<keyword evidence="1" id="KW-1133">Transmembrane helix</keyword>
<comment type="caution">
    <text evidence="2">The sequence shown here is derived from an EMBL/GenBank/DDBJ whole genome shotgun (WGS) entry which is preliminary data.</text>
</comment>
<evidence type="ECO:0000256" key="1">
    <source>
        <dbReference type="SAM" id="Phobius"/>
    </source>
</evidence>
<dbReference type="AlphaFoldDB" id="A0A171KUT8"/>
<dbReference type="Proteomes" id="UP000078084">
    <property type="component" value="Unassembled WGS sequence"/>
</dbReference>
<dbReference type="PATRIC" id="fig|206506.3.peg.1398"/>
<keyword evidence="3" id="KW-1185">Reference proteome</keyword>
<sequence length="111" mass="11873">MVAVSVAVRALCAEAGGQRMIGAAVGRALVMDQAASRDGMLKCPADLLRRWASRKRRQPGAYRRDVWKQRELKMGITKKDKSTDSGLSLLGGLGILAIIGIVAAIVLKSLL</sequence>
<reference evidence="2 3" key="1">
    <citation type="submission" date="2015-04" db="EMBL/GenBank/DDBJ databases">
        <title>Genome sequence of Kerstersia gyiorum CG1.</title>
        <authorList>
            <person name="Greninger A.L."/>
            <person name="Kozyreva V."/>
            <person name="Chaturvedi V."/>
        </authorList>
    </citation>
    <scope>NUCLEOTIDE SEQUENCE [LARGE SCALE GENOMIC DNA]</scope>
    <source>
        <strain evidence="2 3">CG1</strain>
    </source>
</reference>
<keyword evidence="1" id="KW-0472">Membrane</keyword>
<accession>A0A171KUT8</accession>
<dbReference type="EMBL" id="LBNE01000002">
    <property type="protein sequence ID" value="KKO72655.1"/>
    <property type="molecule type" value="Genomic_DNA"/>
</dbReference>
<keyword evidence="1" id="KW-0812">Transmembrane</keyword>
<protein>
    <submittedName>
        <fullName evidence="2">Uncharacterized protein</fullName>
    </submittedName>
</protein>
<evidence type="ECO:0000313" key="3">
    <source>
        <dbReference type="Proteomes" id="UP000078084"/>
    </source>
</evidence>
<name>A0A171KUT8_9BURK</name>
<gene>
    <name evidence="2" type="ORF">AAV32_06530</name>
</gene>
<organism evidence="2 3">
    <name type="scientific">Kerstersia gyiorum</name>
    <dbReference type="NCBI Taxonomy" id="206506"/>
    <lineage>
        <taxon>Bacteria</taxon>
        <taxon>Pseudomonadati</taxon>
        <taxon>Pseudomonadota</taxon>
        <taxon>Betaproteobacteria</taxon>
        <taxon>Burkholderiales</taxon>
        <taxon>Alcaligenaceae</taxon>
        <taxon>Kerstersia</taxon>
    </lineage>
</organism>
<dbReference type="STRING" id="206506.AAV32_06530"/>
<proteinExistence type="predicted"/>
<feature type="transmembrane region" description="Helical" evidence="1">
    <location>
        <begin position="87"/>
        <end position="107"/>
    </location>
</feature>